<sequence>MKKIVVPTDLSELSGYALTLAQKFARQSGAEILALTVVPTPADAVFTRDGELAEDEDFDLATLKKEMQKSRERLAGWISQSGIAATPIVKAGNLTDQILHCTKKEGIDLVVMGTHGLNGLRELIADSVTEQVVRQSSVPVLSLKCDRSDLEIKNIVLASKFDAITPRQIGFIKELQQAFGATIHLLRIVTPSDFKSSRYLQEHMEAFAAANGLTNVAHHIWADKDVESGILHFTQDRGMDMICIGVEKDKLSKLFQKHVSSALVNHVFYPVLTFKI</sequence>
<evidence type="ECO:0000256" key="1">
    <source>
        <dbReference type="ARBA" id="ARBA00008791"/>
    </source>
</evidence>
<dbReference type="InterPro" id="IPR006015">
    <property type="entry name" value="Universal_stress_UspA"/>
</dbReference>
<comment type="caution">
    <text evidence="5">The sequence shown here is derived from an EMBL/GenBank/DDBJ whole genome shotgun (WGS) entry which is preliminary data.</text>
</comment>
<dbReference type="OrthoDB" id="1522603at2"/>
<name>M7NY86_9BACT</name>
<keyword evidence="2" id="KW-0547">Nucleotide-binding</keyword>
<gene>
    <name evidence="5" type="ORF">ADICEAN_01506</name>
</gene>
<dbReference type="RefSeq" id="WP_009194905.1">
    <property type="nucleotide sequence ID" value="NZ_AODQ01000028.1"/>
</dbReference>
<dbReference type="Pfam" id="PF00582">
    <property type="entry name" value="Usp"/>
    <property type="match status" value="2"/>
</dbReference>
<protein>
    <submittedName>
        <fullName evidence="5">Universal stress protein family protein</fullName>
    </submittedName>
</protein>
<dbReference type="PANTHER" id="PTHR46268:SF27">
    <property type="entry name" value="UNIVERSAL STRESS PROTEIN RV2623"/>
    <property type="match status" value="1"/>
</dbReference>
<dbReference type="STRING" id="1279009.ADICEAN_01506"/>
<reference evidence="5 6" key="1">
    <citation type="journal article" date="2013" name="Genome Announc.">
        <title>Draft Genome Sequence of Cesiribacter andamanensis Strain AMV16T, Isolated from a Soil Sample from a Mud Volcano in the Andaman Islands, India.</title>
        <authorList>
            <person name="Shivaji S."/>
            <person name="Ara S."/>
            <person name="Begum Z."/>
            <person name="Srinivas T.N."/>
            <person name="Singh A."/>
            <person name="Kumar Pinnaka A."/>
        </authorList>
    </citation>
    <scope>NUCLEOTIDE SEQUENCE [LARGE SCALE GENOMIC DNA]</scope>
    <source>
        <strain evidence="5 6">AMV16</strain>
    </source>
</reference>
<dbReference type="CDD" id="cd00293">
    <property type="entry name" value="USP-like"/>
    <property type="match status" value="1"/>
</dbReference>
<comment type="similarity">
    <text evidence="1">Belongs to the universal stress protein A family.</text>
</comment>
<evidence type="ECO:0000259" key="4">
    <source>
        <dbReference type="Pfam" id="PF00582"/>
    </source>
</evidence>
<dbReference type="AlphaFoldDB" id="M7NY86"/>
<dbReference type="EMBL" id="AODQ01000028">
    <property type="protein sequence ID" value="EMR03329.1"/>
    <property type="molecule type" value="Genomic_DNA"/>
</dbReference>
<feature type="domain" description="UspA" evidence="4">
    <location>
        <begin position="1"/>
        <end position="141"/>
    </location>
</feature>
<dbReference type="InterPro" id="IPR006016">
    <property type="entry name" value="UspA"/>
</dbReference>
<feature type="domain" description="UspA" evidence="4">
    <location>
        <begin position="152"/>
        <end position="274"/>
    </location>
</feature>
<dbReference type="PRINTS" id="PR01438">
    <property type="entry name" value="UNVRSLSTRESS"/>
</dbReference>
<keyword evidence="3" id="KW-0067">ATP-binding</keyword>
<dbReference type="Gene3D" id="3.40.50.12370">
    <property type="match status" value="1"/>
</dbReference>
<dbReference type="GO" id="GO:0005524">
    <property type="term" value="F:ATP binding"/>
    <property type="evidence" value="ECO:0007669"/>
    <property type="project" value="UniProtKB-KW"/>
</dbReference>
<proteinExistence type="inferred from homology"/>
<dbReference type="Proteomes" id="UP000011910">
    <property type="component" value="Unassembled WGS sequence"/>
</dbReference>
<evidence type="ECO:0000256" key="3">
    <source>
        <dbReference type="ARBA" id="ARBA00022840"/>
    </source>
</evidence>
<keyword evidence="6" id="KW-1185">Reference proteome</keyword>
<evidence type="ECO:0000313" key="5">
    <source>
        <dbReference type="EMBL" id="EMR03329.1"/>
    </source>
</evidence>
<dbReference type="PANTHER" id="PTHR46268">
    <property type="entry name" value="STRESS RESPONSE PROTEIN NHAX"/>
    <property type="match status" value="1"/>
</dbReference>
<dbReference type="SUPFAM" id="SSF52402">
    <property type="entry name" value="Adenine nucleotide alpha hydrolases-like"/>
    <property type="match status" value="2"/>
</dbReference>
<evidence type="ECO:0000313" key="6">
    <source>
        <dbReference type="Proteomes" id="UP000011910"/>
    </source>
</evidence>
<organism evidence="5 6">
    <name type="scientific">Cesiribacter andamanensis AMV16</name>
    <dbReference type="NCBI Taxonomy" id="1279009"/>
    <lineage>
        <taxon>Bacteria</taxon>
        <taxon>Pseudomonadati</taxon>
        <taxon>Bacteroidota</taxon>
        <taxon>Cytophagia</taxon>
        <taxon>Cytophagales</taxon>
        <taxon>Cesiribacteraceae</taxon>
        <taxon>Cesiribacter</taxon>
    </lineage>
</organism>
<evidence type="ECO:0000256" key="2">
    <source>
        <dbReference type="ARBA" id="ARBA00022741"/>
    </source>
</evidence>
<accession>M7NY86</accession>
<dbReference type="eggNOG" id="COG0589">
    <property type="taxonomic scope" value="Bacteria"/>
</dbReference>